<dbReference type="InterPro" id="IPR029055">
    <property type="entry name" value="Ntn_hydrolases_N"/>
</dbReference>
<dbReference type="GO" id="GO:0005737">
    <property type="term" value="C:cytoplasm"/>
    <property type="evidence" value="ECO:0007669"/>
    <property type="project" value="TreeGrafter"/>
</dbReference>
<comment type="similarity">
    <text evidence="1">Belongs to the Ntn-hydrolase family.</text>
</comment>
<dbReference type="InterPro" id="IPR000246">
    <property type="entry name" value="Peptidase_T2"/>
</dbReference>
<dbReference type="CDD" id="cd04514">
    <property type="entry name" value="Taspase1_like"/>
    <property type="match status" value="1"/>
</dbReference>
<dbReference type="SUPFAM" id="SSF56235">
    <property type="entry name" value="N-terminal nucleophile aminohydrolases (Ntn hydrolases)"/>
    <property type="match status" value="1"/>
</dbReference>
<dbReference type="GO" id="GO:0004298">
    <property type="term" value="F:threonine-type endopeptidase activity"/>
    <property type="evidence" value="ECO:0007669"/>
    <property type="project" value="InterPro"/>
</dbReference>
<accession>A0A914D1N6</accession>
<feature type="active site" description="Nucleophile" evidence="2">
    <location>
        <position position="157"/>
    </location>
</feature>
<feature type="site" description="Cleavage; by autolysis" evidence="3">
    <location>
        <begin position="156"/>
        <end position="157"/>
    </location>
</feature>
<dbReference type="InterPro" id="IPR037464">
    <property type="entry name" value="Taspase1"/>
</dbReference>
<sequence length="321" mass="34559">MIAVHAGAGYHEDDIEKLCASALRESGFDIVRAVMILESDARTNCGLGSNLTISGRVECEAAYMISQNLSFGAVAAVSNTENPVFAAKKIVEEQIEKGSASSLVQPMVLAGYGADRFVENLGLQICANEELVTDLASKDYEKALRNLAEMAKMRMDTVGAVSIEPSGLSKSCVSSGGILLKRDGRLGHSPQFGSAIWSEQRGTKSISISVSGCGEALTRVHFAQNLAEKILDWDDSNSLLMVLVRDFFEKHFRNSRLLEGFSSDRILAGGIVLFKDGSINELVVFHNTQHFAFACSNGKSIRRYKSSLPAGSALVCNSFGC</sequence>
<dbReference type="GO" id="GO:0051604">
    <property type="term" value="P:protein maturation"/>
    <property type="evidence" value="ECO:0007669"/>
    <property type="project" value="TreeGrafter"/>
</dbReference>
<dbReference type="WBParaSite" id="ACRNAN_scaffold17579.g21183.t1">
    <property type="protein sequence ID" value="ACRNAN_scaffold17579.g21183.t1"/>
    <property type="gene ID" value="ACRNAN_scaffold17579.g21183"/>
</dbReference>
<reference evidence="5" key="1">
    <citation type="submission" date="2022-11" db="UniProtKB">
        <authorList>
            <consortium name="WormBaseParasite"/>
        </authorList>
    </citation>
    <scope>IDENTIFICATION</scope>
</reference>
<evidence type="ECO:0000256" key="2">
    <source>
        <dbReference type="PIRSR" id="PIRSR600246-1"/>
    </source>
</evidence>
<dbReference type="PANTHER" id="PTHR10188:SF8">
    <property type="entry name" value="THREONINE ASPARTASE 1"/>
    <property type="match status" value="1"/>
</dbReference>
<dbReference type="Proteomes" id="UP000887540">
    <property type="component" value="Unplaced"/>
</dbReference>
<dbReference type="Pfam" id="PF01112">
    <property type="entry name" value="Asparaginase_2"/>
    <property type="match status" value="1"/>
</dbReference>
<dbReference type="AlphaFoldDB" id="A0A914D1N6"/>
<dbReference type="PANTHER" id="PTHR10188">
    <property type="entry name" value="L-ASPARAGINASE"/>
    <property type="match status" value="1"/>
</dbReference>
<dbReference type="Gene3D" id="3.60.20.30">
    <property type="entry name" value="(Glycosyl)asparaginase"/>
    <property type="match status" value="1"/>
</dbReference>
<evidence type="ECO:0000256" key="3">
    <source>
        <dbReference type="PIRSR" id="PIRSR600246-3"/>
    </source>
</evidence>
<organism evidence="4 5">
    <name type="scientific">Acrobeloides nanus</name>
    <dbReference type="NCBI Taxonomy" id="290746"/>
    <lineage>
        <taxon>Eukaryota</taxon>
        <taxon>Metazoa</taxon>
        <taxon>Ecdysozoa</taxon>
        <taxon>Nematoda</taxon>
        <taxon>Chromadorea</taxon>
        <taxon>Rhabditida</taxon>
        <taxon>Tylenchina</taxon>
        <taxon>Cephalobomorpha</taxon>
        <taxon>Cephaloboidea</taxon>
        <taxon>Cephalobidae</taxon>
        <taxon>Acrobeloides</taxon>
    </lineage>
</organism>
<evidence type="ECO:0000313" key="5">
    <source>
        <dbReference type="WBParaSite" id="ACRNAN_scaffold17579.g21183.t1"/>
    </source>
</evidence>
<evidence type="ECO:0000256" key="1">
    <source>
        <dbReference type="ARBA" id="ARBA00010872"/>
    </source>
</evidence>
<name>A0A914D1N6_9BILA</name>
<evidence type="ECO:0000313" key="4">
    <source>
        <dbReference type="Proteomes" id="UP000887540"/>
    </source>
</evidence>
<protein>
    <submittedName>
        <fullName evidence="5">Threonine aspartase</fullName>
    </submittedName>
</protein>
<keyword evidence="4" id="KW-1185">Reference proteome</keyword>
<proteinExistence type="inferred from homology"/>